<proteinExistence type="predicted"/>
<dbReference type="EMBL" id="CADCUI010000031">
    <property type="protein sequence ID" value="CAA9347741.1"/>
    <property type="molecule type" value="Genomic_DNA"/>
</dbReference>
<evidence type="ECO:0000256" key="1">
    <source>
        <dbReference type="PROSITE-ProRule" id="PRU00510"/>
    </source>
</evidence>
<gene>
    <name evidence="3" type="ORF">AVDCRST_MAG34-1358</name>
</gene>
<evidence type="ECO:0000313" key="3">
    <source>
        <dbReference type="EMBL" id="CAA9347741.1"/>
    </source>
</evidence>
<name>A0A6J4M1R9_9ACTN</name>
<reference evidence="3" key="1">
    <citation type="submission" date="2020-02" db="EMBL/GenBank/DDBJ databases">
        <authorList>
            <person name="Meier V. D."/>
        </authorList>
    </citation>
    <scope>NUCLEOTIDE SEQUENCE</scope>
    <source>
        <strain evidence="3">AVDCRST_MAG34</strain>
    </source>
</reference>
<feature type="compositionally biased region" description="Low complexity" evidence="2">
    <location>
        <begin position="1"/>
        <end position="10"/>
    </location>
</feature>
<dbReference type="AlphaFoldDB" id="A0A6J4M1R9"/>
<dbReference type="Gene3D" id="1.20.120.910">
    <property type="entry name" value="DksA, coiled-coil domain"/>
    <property type="match status" value="1"/>
</dbReference>
<dbReference type="PANTHER" id="PTHR33823:SF4">
    <property type="entry name" value="GENERAL STRESS PROTEIN 16O"/>
    <property type="match status" value="1"/>
</dbReference>
<evidence type="ECO:0000256" key="2">
    <source>
        <dbReference type="SAM" id="MobiDB-lite"/>
    </source>
</evidence>
<dbReference type="SUPFAM" id="SSF57716">
    <property type="entry name" value="Glucocorticoid receptor-like (DNA-binding domain)"/>
    <property type="match status" value="1"/>
</dbReference>
<feature type="region of interest" description="Disordered" evidence="2">
    <location>
        <begin position="1"/>
        <end position="22"/>
    </location>
</feature>
<organism evidence="3">
    <name type="scientific">uncultured Nocardioidaceae bacterium</name>
    <dbReference type="NCBI Taxonomy" id="253824"/>
    <lineage>
        <taxon>Bacteria</taxon>
        <taxon>Bacillati</taxon>
        <taxon>Actinomycetota</taxon>
        <taxon>Actinomycetes</taxon>
        <taxon>Propionibacteriales</taxon>
        <taxon>Nocardioidaceae</taxon>
        <taxon>environmental samples</taxon>
    </lineage>
</organism>
<protein>
    <submittedName>
        <fullName evidence="3">Uncharacterized protein</fullName>
    </submittedName>
</protein>
<dbReference type="PANTHER" id="PTHR33823">
    <property type="entry name" value="RNA POLYMERASE-BINDING TRANSCRIPTION FACTOR DKSA-RELATED"/>
    <property type="match status" value="1"/>
</dbReference>
<accession>A0A6J4M1R9</accession>
<dbReference type="PROSITE" id="PS51128">
    <property type="entry name" value="ZF_DKSA_2"/>
    <property type="match status" value="1"/>
</dbReference>
<sequence length="129" mass="13984">MTQLLSSESPPTVPPPSADHARHWQRLEAERRFRLEQLAALDAEAPPTPRHESVQQALRIAATTALDEIEAALGRLQDGRYGVCVTCALPIPAERLDVLPMTSLCMACHYNEQNCRLAGSGRGGDGRGA</sequence>
<feature type="zinc finger region" description="dksA C4-type" evidence="1">
    <location>
        <begin position="84"/>
        <end position="108"/>
    </location>
</feature>